<protein>
    <submittedName>
        <fullName evidence="2">Uncharacterized protein</fullName>
    </submittedName>
</protein>
<comment type="caution">
    <text evidence="2">The sequence shown here is derived from an EMBL/GenBank/DDBJ whole genome shotgun (WGS) entry which is preliminary data.</text>
</comment>
<evidence type="ECO:0000256" key="1">
    <source>
        <dbReference type="SAM" id="Phobius"/>
    </source>
</evidence>
<accession>G5Q889</accession>
<keyword evidence="1" id="KW-1133">Transmembrane helix</keyword>
<sequence length="37" mass="3978">MKAPHLLPVAGLFTFDGAPVAGLFTFDGRLKYTRVAV</sequence>
<gene>
    <name evidence="2" type="ORF">LTSEMON_4572</name>
</gene>
<keyword evidence="1" id="KW-0812">Transmembrane</keyword>
<dbReference type="Proteomes" id="UP000003221">
    <property type="component" value="Unassembled WGS sequence"/>
</dbReference>
<feature type="transmembrane region" description="Helical" evidence="1">
    <location>
        <begin position="6"/>
        <end position="26"/>
    </location>
</feature>
<proteinExistence type="predicted"/>
<keyword evidence="1" id="KW-0472">Membrane</keyword>
<dbReference type="AlphaFoldDB" id="G5Q889"/>
<evidence type="ECO:0000313" key="2">
    <source>
        <dbReference type="EMBL" id="EHC74859.1"/>
    </source>
</evidence>
<reference evidence="2 3" key="1">
    <citation type="journal article" date="2011" name="BMC Genomics">
        <title>Genome sequencing reveals diversification of virulence factor content and possible host adaptation in distinct subpopulations of Salmonella enterica.</title>
        <authorList>
            <person name="den Bakker H.C."/>
            <person name="Moreno Switt A.I."/>
            <person name="Govoni G."/>
            <person name="Cummings C.A."/>
            <person name="Ranieri M.L."/>
            <person name="Degoricija L."/>
            <person name="Hoelzer K."/>
            <person name="Rodriguez-Rivera L.D."/>
            <person name="Brown S."/>
            <person name="Bolchacova E."/>
            <person name="Furtado M.R."/>
            <person name="Wiedmann M."/>
        </authorList>
    </citation>
    <scope>NUCLEOTIDE SEQUENCE [LARGE SCALE GENOMIC DNA]</scope>
    <source>
        <strain evidence="2 3">S5-403</strain>
    </source>
</reference>
<name>G5Q889_SALMO</name>
<dbReference type="EMBL" id="AFCS01001026">
    <property type="protein sequence ID" value="EHC74859.1"/>
    <property type="molecule type" value="Genomic_DNA"/>
</dbReference>
<organism evidence="2 3">
    <name type="scientific">Salmonella enterica subsp. enterica serovar Montevideo str. S5-403</name>
    <dbReference type="NCBI Taxonomy" id="913242"/>
    <lineage>
        <taxon>Bacteria</taxon>
        <taxon>Pseudomonadati</taxon>
        <taxon>Pseudomonadota</taxon>
        <taxon>Gammaproteobacteria</taxon>
        <taxon>Enterobacterales</taxon>
        <taxon>Enterobacteriaceae</taxon>
        <taxon>Salmonella</taxon>
    </lineage>
</organism>
<dbReference type="PATRIC" id="fig|913242.3.peg.3956"/>
<evidence type="ECO:0000313" key="3">
    <source>
        <dbReference type="Proteomes" id="UP000003221"/>
    </source>
</evidence>